<accession>A0A4Q0VXE7</accession>
<reference evidence="2 3" key="1">
    <citation type="journal article" date="2019" name="Int. J. Syst. Evol. Microbiol.">
        <title>Anaerobacillus alkaliphilus sp. nov., a novel alkaliphilic and moderately halophilic bacterium.</title>
        <authorList>
            <person name="Borsodi A.K."/>
            <person name="Aszalos J.M."/>
            <person name="Bihari P."/>
            <person name="Nagy I."/>
            <person name="Schumann P."/>
            <person name="Sproer C."/>
            <person name="Kovacs A.L."/>
            <person name="Boka K."/>
            <person name="Dobosy P."/>
            <person name="Ovari M."/>
            <person name="Szili-Kovacs T."/>
            <person name="Toth E."/>
        </authorList>
    </citation>
    <scope>NUCLEOTIDE SEQUENCE [LARGE SCALE GENOMIC DNA]</scope>
    <source>
        <strain evidence="2 3">B16-10</strain>
    </source>
</reference>
<dbReference type="Proteomes" id="UP000290649">
    <property type="component" value="Unassembled WGS sequence"/>
</dbReference>
<gene>
    <name evidence="2" type="ORF">DS745_03290</name>
</gene>
<protein>
    <submittedName>
        <fullName evidence="2">DMT family transporter</fullName>
    </submittedName>
</protein>
<keyword evidence="1" id="KW-0812">Transmembrane</keyword>
<name>A0A4Q0VXE7_9BACI</name>
<dbReference type="PANTHER" id="PTHR34821:SF2">
    <property type="entry name" value="INNER MEMBRANE PROTEIN YDCZ"/>
    <property type="match status" value="1"/>
</dbReference>
<feature type="transmembrane region" description="Helical" evidence="1">
    <location>
        <begin position="69"/>
        <end position="88"/>
    </location>
</feature>
<dbReference type="RefSeq" id="WP_129076766.1">
    <property type="nucleotide sequence ID" value="NZ_QOUX01000001.1"/>
</dbReference>
<comment type="caution">
    <text evidence="2">The sequence shown here is derived from an EMBL/GenBank/DDBJ whole genome shotgun (WGS) entry which is preliminary data.</text>
</comment>
<dbReference type="Pfam" id="PF04657">
    <property type="entry name" value="DMT_YdcZ"/>
    <property type="match status" value="1"/>
</dbReference>
<feature type="transmembrane region" description="Helical" evidence="1">
    <location>
        <begin position="37"/>
        <end position="57"/>
    </location>
</feature>
<evidence type="ECO:0000313" key="2">
    <source>
        <dbReference type="EMBL" id="RXJ04423.1"/>
    </source>
</evidence>
<evidence type="ECO:0000313" key="3">
    <source>
        <dbReference type="Proteomes" id="UP000290649"/>
    </source>
</evidence>
<dbReference type="PANTHER" id="PTHR34821">
    <property type="entry name" value="INNER MEMBRANE PROTEIN YDCZ"/>
    <property type="match status" value="1"/>
</dbReference>
<proteinExistence type="predicted"/>
<organism evidence="2 3">
    <name type="scientific">Anaerobacillus alkaliphilus</name>
    <dbReference type="NCBI Taxonomy" id="1548597"/>
    <lineage>
        <taxon>Bacteria</taxon>
        <taxon>Bacillati</taxon>
        <taxon>Bacillota</taxon>
        <taxon>Bacilli</taxon>
        <taxon>Bacillales</taxon>
        <taxon>Bacillaceae</taxon>
        <taxon>Anaerobacillus</taxon>
    </lineage>
</organism>
<keyword evidence="1" id="KW-1133">Transmembrane helix</keyword>
<feature type="transmembrane region" description="Helical" evidence="1">
    <location>
        <begin position="94"/>
        <end position="117"/>
    </location>
</feature>
<dbReference type="InterPro" id="IPR006750">
    <property type="entry name" value="YdcZ"/>
</dbReference>
<sequence>MSKLLFIILSIVGGVLAGVQASINGELGKRVGGLEASLISFFIGTLFLVFIVLFFGKGQIHQIFTVPKWQLLGGFLGAVFVTVIILSIPHTGVALTIFAAIIGQMLISLTIDHFGFLGIQAIPMNWSRVFGLLLMLAGLFFIYRGSITQ</sequence>
<dbReference type="EMBL" id="QOUX01000001">
    <property type="protein sequence ID" value="RXJ04423.1"/>
    <property type="molecule type" value="Genomic_DNA"/>
</dbReference>
<dbReference type="AlphaFoldDB" id="A0A4Q0VXE7"/>
<keyword evidence="3" id="KW-1185">Reference proteome</keyword>
<evidence type="ECO:0000256" key="1">
    <source>
        <dbReference type="SAM" id="Phobius"/>
    </source>
</evidence>
<dbReference type="OrthoDB" id="7864805at2"/>
<keyword evidence="1" id="KW-0472">Membrane</keyword>
<feature type="transmembrane region" description="Helical" evidence="1">
    <location>
        <begin position="129"/>
        <end position="147"/>
    </location>
</feature>
<dbReference type="GO" id="GO:0005886">
    <property type="term" value="C:plasma membrane"/>
    <property type="evidence" value="ECO:0007669"/>
    <property type="project" value="TreeGrafter"/>
</dbReference>